<keyword evidence="3" id="KW-0223">Dioxygenase</keyword>
<reference evidence="3 4" key="1">
    <citation type="submission" date="2020-06" db="EMBL/GenBank/DDBJ databases">
        <title>Genomic analysis of Salicibibacter sp. NKC5-3.</title>
        <authorList>
            <person name="Oh Y.J."/>
        </authorList>
    </citation>
    <scope>NUCLEOTIDE SEQUENCE [LARGE SCALE GENOMIC DNA]</scope>
    <source>
        <strain evidence="3 4">NKC5-3</strain>
    </source>
</reference>
<dbReference type="Pfam" id="PF00866">
    <property type="entry name" value="Ring_hydroxyl_B"/>
    <property type="match status" value="1"/>
</dbReference>
<name>A0A7T6Z1S3_9BACI</name>
<dbReference type="Gene3D" id="3.10.450.50">
    <property type="match status" value="1"/>
</dbReference>
<evidence type="ECO:0000256" key="2">
    <source>
        <dbReference type="ARBA" id="ARBA00023002"/>
    </source>
</evidence>
<dbReference type="InterPro" id="IPR032710">
    <property type="entry name" value="NTF2-like_dom_sf"/>
</dbReference>
<sequence>MESTQNIITDIEEFIYKEADLINSEQLNEWLELFTDDAFYWIPSNSDDIDPKKHVSIIYDDRKRLEERVWRIESGQAYGQQPRSKTRHIISNVFIKDSDTDMVVVSSNFMIVEMRRSKQTIYSGRFEHQLVREESSWKIGSKKVELINNDEYLGNLSFIL</sequence>
<evidence type="ECO:0000313" key="3">
    <source>
        <dbReference type="EMBL" id="QQK74711.1"/>
    </source>
</evidence>
<evidence type="ECO:0000313" key="4">
    <source>
        <dbReference type="Proteomes" id="UP000595823"/>
    </source>
</evidence>
<comment type="similarity">
    <text evidence="1">Belongs to the bacterial ring-hydroxylating dioxygenase beta subunit family.</text>
</comment>
<gene>
    <name evidence="3" type="ORF">HUG15_03220</name>
</gene>
<dbReference type="GO" id="GO:0051213">
    <property type="term" value="F:dioxygenase activity"/>
    <property type="evidence" value="ECO:0007669"/>
    <property type="project" value="UniProtKB-KW"/>
</dbReference>
<dbReference type="RefSeq" id="WP_200126973.1">
    <property type="nucleotide sequence ID" value="NZ_CP054705.1"/>
</dbReference>
<dbReference type="PANTHER" id="PTHR41534">
    <property type="entry name" value="BLR3401 PROTEIN"/>
    <property type="match status" value="1"/>
</dbReference>
<dbReference type="InterPro" id="IPR000391">
    <property type="entry name" value="Rng_hydr_dOase-bsu"/>
</dbReference>
<dbReference type="KEGG" id="scia:HUG15_03220"/>
<keyword evidence="4" id="KW-1185">Reference proteome</keyword>
<dbReference type="SUPFAM" id="SSF54427">
    <property type="entry name" value="NTF2-like"/>
    <property type="match status" value="1"/>
</dbReference>
<dbReference type="CDD" id="cd00667">
    <property type="entry name" value="ring_hydroxylating_dioxygenases_beta"/>
    <property type="match status" value="1"/>
</dbReference>
<dbReference type="GO" id="GO:0019380">
    <property type="term" value="P:3-phenylpropionate catabolic process"/>
    <property type="evidence" value="ECO:0007669"/>
    <property type="project" value="TreeGrafter"/>
</dbReference>
<organism evidence="3 4">
    <name type="scientific">Salicibibacter cibarius</name>
    <dbReference type="NCBI Taxonomy" id="2743000"/>
    <lineage>
        <taxon>Bacteria</taxon>
        <taxon>Bacillati</taxon>
        <taxon>Bacillota</taxon>
        <taxon>Bacilli</taxon>
        <taxon>Bacillales</taxon>
        <taxon>Bacillaceae</taxon>
        <taxon>Salicibibacter</taxon>
    </lineage>
</organism>
<accession>A0A7T6Z1S3</accession>
<evidence type="ECO:0000256" key="1">
    <source>
        <dbReference type="ARBA" id="ARBA00009570"/>
    </source>
</evidence>
<dbReference type="PANTHER" id="PTHR41534:SF2">
    <property type="entry name" value="3-PHENYLPROPIONATE_CINNAMIC ACID DIOXYGENASE SUBUNIT BETA"/>
    <property type="match status" value="1"/>
</dbReference>
<dbReference type="AlphaFoldDB" id="A0A7T6Z1S3"/>
<keyword evidence="2" id="KW-0560">Oxidoreductase</keyword>
<dbReference type="EMBL" id="CP054705">
    <property type="protein sequence ID" value="QQK74711.1"/>
    <property type="molecule type" value="Genomic_DNA"/>
</dbReference>
<protein>
    <submittedName>
        <fullName evidence="3">Aromatic-ring-hydroxylating dioxygenase subunit beta</fullName>
    </submittedName>
</protein>
<dbReference type="Proteomes" id="UP000595823">
    <property type="component" value="Chromosome"/>
</dbReference>
<proteinExistence type="inferred from homology"/>